<dbReference type="GO" id="GO:0022857">
    <property type="term" value="F:transmembrane transporter activity"/>
    <property type="evidence" value="ECO:0007669"/>
    <property type="project" value="InterPro"/>
</dbReference>
<dbReference type="InterPro" id="IPR000849">
    <property type="entry name" value="Sugar_P_transporter"/>
</dbReference>
<protein>
    <submittedName>
        <fullName evidence="10">MFS transporter</fullName>
    </submittedName>
</protein>
<evidence type="ECO:0000313" key="12">
    <source>
        <dbReference type="Proteomes" id="UP000233778"/>
    </source>
</evidence>
<evidence type="ECO:0000259" key="8">
    <source>
        <dbReference type="PROSITE" id="PS50850"/>
    </source>
</evidence>
<evidence type="ECO:0000256" key="2">
    <source>
        <dbReference type="ARBA" id="ARBA00022475"/>
    </source>
</evidence>
<reference evidence="9 12" key="3">
    <citation type="submission" date="2017-11" db="EMBL/GenBank/DDBJ databases">
        <title>Complete genome sequence of Serratia sp. ATCC 39006 LacA.</title>
        <authorList>
            <person name="Hampton H.G."/>
            <person name="Jackson S.A."/>
            <person name="Jauregui R."/>
            <person name="Poulter G.T.M."/>
            <person name="Salmond G.P.C."/>
            <person name="Fineran P.C."/>
        </authorList>
    </citation>
    <scope>NUCLEOTIDE SEQUENCE [LARGE SCALE GENOMIC DNA]</scope>
    <source>
        <strain evidence="9 12">ATCC 39006</strain>
    </source>
</reference>
<dbReference type="OrthoDB" id="9773404at2"/>
<evidence type="ECO:0000256" key="1">
    <source>
        <dbReference type="ARBA" id="ARBA00004651"/>
    </source>
</evidence>
<dbReference type="Pfam" id="PF07690">
    <property type="entry name" value="MFS_1"/>
    <property type="match status" value="1"/>
</dbReference>
<dbReference type="PIRSF" id="PIRSF002808">
    <property type="entry name" value="Hexose_phosphate_transp"/>
    <property type="match status" value="1"/>
</dbReference>
<feature type="transmembrane region" description="Helical" evidence="7">
    <location>
        <begin position="230"/>
        <end position="252"/>
    </location>
</feature>
<reference evidence="10 11" key="1">
    <citation type="journal article" date="2013" name="Genome Announc.">
        <title>Draft genome sequence of Serratia sp. strain ATCC 39006, a model bacterium for analysis of the biosynthesis and regulation of prodigiosin, a carbapenem, and gas vesicles.</title>
        <authorList>
            <person name="Fineran P.C."/>
            <person name="Iglesias Cans M.C."/>
            <person name="Ramsay J.P."/>
            <person name="Wilf N.M."/>
            <person name="Cossyleon D."/>
            <person name="McNeil M.B."/>
            <person name="Williamson N.R."/>
            <person name="Monson R.E."/>
            <person name="Becher S.A."/>
            <person name="Stanton J.A."/>
            <person name="Brugger K."/>
            <person name="Brown S.D."/>
            <person name="Salmond G.P."/>
        </authorList>
    </citation>
    <scope>NUCLEOTIDE SEQUENCE [LARGE SCALE GENOMIC DNA]</scope>
    <source>
        <strain evidence="10">ATCC 39006</strain>
        <strain evidence="11">ATCC 39006 / SC 11482</strain>
    </source>
</reference>
<dbReference type="InterPro" id="IPR050382">
    <property type="entry name" value="MFS_Na/Anion_cotransporter"/>
</dbReference>
<dbReference type="InterPro" id="IPR036259">
    <property type="entry name" value="MFS_trans_sf"/>
</dbReference>
<gene>
    <name evidence="9" type="ORF">CWC46_20895</name>
    <name evidence="10" type="ORF">Ser39006_020890</name>
</gene>
<dbReference type="InterPro" id="IPR011701">
    <property type="entry name" value="MFS"/>
</dbReference>
<evidence type="ECO:0000256" key="7">
    <source>
        <dbReference type="SAM" id="Phobius"/>
    </source>
</evidence>
<dbReference type="Proteomes" id="UP000017700">
    <property type="component" value="Chromosome"/>
</dbReference>
<name>A0A2I5TBW8_SERS3</name>
<feature type="transmembrane region" description="Helical" evidence="7">
    <location>
        <begin position="330"/>
        <end position="352"/>
    </location>
</feature>
<feature type="transmembrane region" description="Helical" evidence="7">
    <location>
        <begin position="82"/>
        <end position="109"/>
    </location>
</feature>
<keyword evidence="5 7" id="KW-0472">Membrane</keyword>
<keyword evidence="4 7" id="KW-1133">Transmembrane helix</keyword>
<evidence type="ECO:0000313" key="10">
    <source>
        <dbReference type="EMBL" id="AUH06354.1"/>
    </source>
</evidence>
<dbReference type="Gene3D" id="1.20.1250.20">
    <property type="entry name" value="MFS general substrate transporter like domains"/>
    <property type="match status" value="2"/>
</dbReference>
<evidence type="ECO:0000256" key="4">
    <source>
        <dbReference type="ARBA" id="ARBA00022989"/>
    </source>
</evidence>
<feature type="domain" description="Major facilitator superfamily (MFS) profile" evidence="8">
    <location>
        <begin position="9"/>
        <end position="419"/>
    </location>
</feature>
<feature type="transmembrane region" description="Helical" evidence="7">
    <location>
        <begin position="163"/>
        <end position="182"/>
    </location>
</feature>
<feature type="transmembrane region" description="Helical" evidence="7">
    <location>
        <begin position="44"/>
        <end position="62"/>
    </location>
</feature>
<dbReference type="SUPFAM" id="SSF103473">
    <property type="entry name" value="MFS general substrate transporter"/>
    <property type="match status" value="1"/>
</dbReference>
<comment type="similarity">
    <text evidence="6">Belongs to the major facilitator superfamily. Phthalate permease family.</text>
</comment>
<dbReference type="EMBL" id="CP025084">
    <property type="protein sequence ID" value="AUH06354.1"/>
    <property type="molecule type" value="Genomic_DNA"/>
</dbReference>
<comment type="subcellular location">
    <subcellularLocation>
        <location evidence="1">Cell membrane</location>
        <topology evidence="1">Multi-pass membrane protein</topology>
    </subcellularLocation>
</comment>
<feature type="transmembrane region" description="Helical" evidence="7">
    <location>
        <begin position="272"/>
        <end position="293"/>
    </location>
</feature>
<dbReference type="KEGG" id="sera:Ser39006_020890"/>
<dbReference type="InterPro" id="IPR020846">
    <property type="entry name" value="MFS_dom"/>
</dbReference>
<keyword evidence="3 7" id="KW-0812">Transmembrane</keyword>
<feature type="transmembrane region" description="Helical" evidence="7">
    <location>
        <begin position="393"/>
        <end position="415"/>
    </location>
</feature>
<dbReference type="RefSeq" id="WP_021014600.1">
    <property type="nucleotide sequence ID" value="NZ_CP025084.1"/>
</dbReference>
<evidence type="ECO:0000256" key="5">
    <source>
        <dbReference type="ARBA" id="ARBA00023136"/>
    </source>
</evidence>
<dbReference type="Proteomes" id="UP000233778">
    <property type="component" value="Chromosome"/>
</dbReference>
<keyword evidence="2" id="KW-1003">Cell membrane</keyword>
<organism evidence="10 11">
    <name type="scientific">Serratia sp. (strain ATCC 39006)</name>
    <name type="common">Prodigiosinella confusarubida</name>
    <dbReference type="NCBI Taxonomy" id="104623"/>
    <lineage>
        <taxon>Bacteria</taxon>
        <taxon>Pseudomonadati</taxon>
        <taxon>Pseudomonadota</taxon>
        <taxon>Gammaproteobacteria</taxon>
        <taxon>Enterobacterales</taxon>
        <taxon>Pectobacteriaceae</taxon>
        <taxon>Prodigiosinella</taxon>
    </lineage>
</organism>
<feature type="transmembrane region" description="Helical" evidence="7">
    <location>
        <begin position="305"/>
        <end position="324"/>
    </location>
</feature>
<dbReference type="PANTHER" id="PTHR11662">
    <property type="entry name" value="SOLUTE CARRIER FAMILY 17"/>
    <property type="match status" value="1"/>
</dbReference>
<dbReference type="EMBL" id="CP025085">
    <property type="protein sequence ID" value="AUH02032.1"/>
    <property type="molecule type" value="Genomic_DNA"/>
</dbReference>
<sequence length="431" mass="46826">MFRNLRWIIVLLLFMVYMINYLDRVALSITVPMIEKDLMINAEQFGMIFGSFFFGYALFNFIGGLAVDKFGPTLVMGFAVGLWSIFCGMTAIATGFWSLLILRVLFGMAEGPICSSANKMINGWFPKKQAATAMGLLSAGSPLGGAVAGPIVGYLALSFGWRPAFMIICAVGIVWMVVWFFLSSDNPASSRHITQSERELINQLKDESLSVEDEMAHSAHGLGYYLRQPIILVTAFAFFCYNYILFFFLSWFPAYLVQAHGLNIKEMSLTTVIPWIVGFVGLALGGWISDKIFKITGRLLLSRKIVLVVSLFSAAVCVALAGMVSSVVPAVMLMSVSIFFLYITGAIYWAIIQDVVHKSRVGGTSGFIHLIGSISGIVGPVVTGFIVQNTGKFDSAFILAGGVAALGAVLVLLVIKPPKLSNESLKSASTL</sequence>
<keyword evidence="11" id="KW-1185">Reference proteome</keyword>
<evidence type="ECO:0000313" key="11">
    <source>
        <dbReference type="Proteomes" id="UP000017700"/>
    </source>
</evidence>
<dbReference type="AlphaFoldDB" id="A0A2I5TBW8"/>
<evidence type="ECO:0000256" key="3">
    <source>
        <dbReference type="ARBA" id="ARBA00022692"/>
    </source>
</evidence>
<dbReference type="KEGG" id="serq:CWC46_20895"/>
<dbReference type="CDD" id="cd17319">
    <property type="entry name" value="MFS_ExuT_GudP_like"/>
    <property type="match status" value="1"/>
</dbReference>
<dbReference type="GO" id="GO:0005886">
    <property type="term" value="C:plasma membrane"/>
    <property type="evidence" value="ECO:0007669"/>
    <property type="project" value="UniProtKB-SubCell"/>
</dbReference>
<reference evidence="10" key="2">
    <citation type="submission" date="2013-09" db="EMBL/GenBank/DDBJ databases">
        <authorList>
            <person name="Wang G."/>
            <person name="Yang Y."/>
            <person name="Su Y."/>
        </authorList>
    </citation>
    <scope>NUCLEOTIDE SEQUENCE</scope>
    <source>
        <strain evidence="10">ATCC 39006</strain>
    </source>
</reference>
<evidence type="ECO:0000313" key="9">
    <source>
        <dbReference type="EMBL" id="AUH02032.1"/>
    </source>
</evidence>
<evidence type="ECO:0000256" key="6">
    <source>
        <dbReference type="ARBA" id="ARBA00038514"/>
    </source>
</evidence>
<dbReference type="STRING" id="104623.Ser39006_01330"/>
<dbReference type="PROSITE" id="PS50850">
    <property type="entry name" value="MFS"/>
    <property type="match status" value="1"/>
</dbReference>
<proteinExistence type="inferred from homology"/>
<reference evidence="10" key="4">
    <citation type="submission" date="2017-11" db="EMBL/GenBank/DDBJ databases">
        <title>Complete genome sequence of Serratia sp. ATCC 39006.</title>
        <authorList>
            <person name="Hampton H.G."/>
            <person name="Jackson S.A."/>
            <person name="Jauregui R."/>
            <person name="Poulter G.T.M."/>
            <person name="Salmond G.P.C."/>
            <person name="Fineran P.C."/>
        </authorList>
    </citation>
    <scope>NUCLEOTIDE SEQUENCE</scope>
    <source>
        <strain evidence="10">ATCC 39006</strain>
    </source>
</reference>
<accession>A0A2I5TBW8</accession>
<feature type="transmembrane region" description="Helical" evidence="7">
    <location>
        <begin position="6"/>
        <end position="23"/>
    </location>
</feature>
<dbReference type="PANTHER" id="PTHR11662:SF399">
    <property type="entry name" value="FI19708P1-RELATED"/>
    <property type="match status" value="1"/>
</dbReference>
<feature type="transmembrane region" description="Helical" evidence="7">
    <location>
        <begin position="364"/>
        <end position="387"/>
    </location>
</feature>
<feature type="transmembrane region" description="Helical" evidence="7">
    <location>
        <begin position="130"/>
        <end position="157"/>
    </location>
</feature>